<keyword evidence="5" id="KW-0560">Oxidoreductase</keyword>
<evidence type="ECO:0000313" key="9">
    <source>
        <dbReference type="Proteomes" id="UP001229651"/>
    </source>
</evidence>
<evidence type="ECO:0000256" key="4">
    <source>
        <dbReference type="ARBA" id="ARBA00022827"/>
    </source>
</evidence>
<comment type="cofactor">
    <cofactor evidence="1">
        <name>FAD</name>
        <dbReference type="ChEBI" id="CHEBI:57692"/>
    </cofactor>
</comment>
<feature type="domain" description="Acyl-CoA dehydrogenase/oxidase N-terminal" evidence="7">
    <location>
        <begin position="6"/>
        <end position="117"/>
    </location>
</feature>
<dbReference type="Proteomes" id="UP001229651">
    <property type="component" value="Unassembled WGS sequence"/>
</dbReference>
<dbReference type="SUPFAM" id="SSF47203">
    <property type="entry name" value="Acyl-CoA dehydrogenase C-terminal domain-like"/>
    <property type="match status" value="1"/>
</dbReference>
<feature type="domain" description="Acyl-CoA dehydrogenase/oxidase C-terminal" evidence="6">
    <location>
        <begin position="230"/>
        <end position="365"/>
    </location>
</feature>
<dbReference type="Gene3D" id="1.20.140.10">
    <property type="entry name" value="Butyryl-CoA Dehydrogenase, subunit A, domain 3"/>
    <property type="match status" value="1"/>
</dbReference>
<gene>
    <name evidence="8" type="ORF">FB470_006815</name>
</gene>
<proteinExistence type="inferred from homology"/>
<dbReference type="InterPro" id="IPR013786">
    <property type="entry name" value="AcylCoA_DH/ox_N"/>
</dbReference>
<dbReference type="CDD" id="cd00567">
    <property type="entry name" value="ACAD"/>
    <property type="match status" value="1"/>
</dbReference>
<evidence type="ECO:0000259" key="6">
    <source>
        <dbReference type="Pfam" id="PF00441"/>
    </source>
</evidence>
<dbReference type="EMBL" id="JAUSUT010000001">
    <property type="protein sequence ID" value="MDQ0382821.1"/>
    <property type="molecule type" value="Genomic_DNA"/>
</dbReference>
<keyword evidence="4" id="KW-0274">FAD</keyword>
<sequence length="369" mass="38045">MTTTPEELSDLRASLRAMLERRCPSERVREVAESAPGVDLDLWTLLARDMGVPAMTVPEESGGIGAEPEAVAVVAEELGRALAPVPFLASAVLATTAFAQAGGAPVAAEWLPRLALGAIGTVAVTGADGVPGVDRLDVRATVSGERIVLDGTAGFVPDAEVAEVLVVAARGEHGPVVAAVEPGAVVAEPVVVHDRTRRLSTVRLTAVSVPRADVLAEGGSAVALLEAVYRHGAAALAADAAGGARRVHEMAVQYAKDRVQFDRPIGSFQAVKHKLADMYVLVEGAAAAAGGAAEAAAADDERALALTASFALEAYTEVAGDAIQVHGGIGYTWEHDCHLFFKRAQLDQELLGSAAWLRARAAKALIGVV</sequence>
<accession>A0ABU0F6T4</accession>
<dbReference type="InterPro" id="IPR036250">
    <property type="entry name" value="AcylCo_DH-like_C"/>
</dbReference>
<dbReference type="InterPro" id="IPR009100">
    <property type="entry name" value="AcylCoA_DH/oxidase_NM_dom_sf"/>
</dbReference>
<evidence type="ECO:0000259" key="7">
    <source>
        <dbReference type="Pfam" id="PF02771"/>
    </source>
</evidence>
<dbReference type="InterPro" id="IPR046373">
    <property type="entry name" value="Acyl-CoA_Oxase/DH_mid-dom_sf"/>
</dbReference>
<evidence type="ECO:0000256" key="5">
    <source>
        <dbReference type="ARBA" id="ARBA00023002"/>
    </source>
</evidence>
<name>A0ABU0F6T4_9PSEU</name>
<dbReference type="Gene3D" id="1.10.540.10">
    <property type="entry name" value="Acyl-CoA dehydrogenase/oxidase, N-terminal domain"/>
    <property type="match status" value="1"/>
</dbReference>
<dbReference type="PANTHER" id="PTHR43884">
    <property type="entry name" value="ACYL-COA DEHYDROGENASE"/>
    <property type="match status" value="1"/>
</dbReference>
<dbReference type="Pfam" id="PF00441">
    <property type="entry name" value="Acyl-CoA_dh_1"/>
    <property type="match status" value="1"/>
</dbReference>
<organism evidence="8 9">
    <name type="scientific">Amycolatopsis thermophila</name>
    <dbReference type="NCBI Taxonomy" id="206084"/>
    <lineage>
        <taxon>Bacteria</taxon>
        <taxon>Bacillati</taxon>
        <taxon>Actinomycetota</taxon>
        <taxon>Actinomycetes</taxon>
        <taxon>Pseudonocardiales</taxon>
        <taxon>Pseudonocardiaceae</taxon>
        <taxon>Amycolatopsis</taxon>
    </lineage>
</organism>
<dbReference type="RefSeq" id="WP_306998330.1">
    <property type="nucleotide sequence ID" value="NZ_JAUSUT010000001.1"/>
</dbReference>
<evidence type="ECO:0000256" key="3">
    <source>
        <dbReference type="ARBA" id="ARBA00022630"/>
    </source>
</evidence>
<protein>
    <submittedName>
        <fullName evidence="8">Alkylation response protein AidB-like acyl-CoA dehydrogenase</fullName>
    </submittedName>
</protein>
<dbReference type="InterPro" id="IPR037069">
    <property type="entry name" value="AcylCoA_DH/ox_N_sf"/>
</dbReference>
<reference evidence="8 9" key="1">
    <citation type="submission" date="2023-07" db="EMBL/GenBank/DDBJ databases">
        <title>Sequencing the genomes of 1000 actinobacteria strains.</title>
        <authorList>
            <person name="Klenk H.-P."/>
        </authorList>
    </citation>
    <scope>NUCLEOTIDE SEQUENCE [LARGE SCALE GENOMIC DNA]</scope>
    <source>
        <strain evidence="8 9">DSM 45805</strain>
    </source>
</reference>
<comment type="caution">
    <text evidence="8">The sequence shown here is derived from an EMBL/GenBank/DDBJ whole genome shotgun (WGS) entry which is preliminary data.</text>
</comment>
<keyword evidence="9" id="KW-1185">Reference proteome</keyword>
<evidence type="ECO:0000256" key="1">
    <source>
        <dbReference type="ARBA" id="ARBA00001974"/>
    </source>
</evidence>
<dbReference type="Pfam" id="PF02771">
    <property type="entry name" value="Acyl-CoA_dh_N"/>
    <property type="match status" value="1"/>
</dbReference>
<evidence type="ECO:0000256" key="2">
    <source>
        <dbReference type="ARBA" id="ARBA00009347"/>
    </source>
</evidence>
<dbReference type="SUPFAM" id="SSF56645">
    <property type="entry name" value="Acyl-CoA dehydrogenase NM domain-like"/>
    <property type="match status" value="1"/>
</dbReference>
<evidence type="ECO:0000313" key="8">
    <source>
        <dbReference type="EMBL" id="MDQ0382821.1"/>
    </source>
</evidence>
<dbReference type="PANTHER" id="PTHR43884:SF20">
    <property type="entry name" value="ACYL-COA DEHYDROGENASE FADE28"/>
    <property type="match status" value="1"/>
</dbReference>
<dbReference type="Gene3D" id="2.40.110.10">
    <property type="entry name" value="Butyryl-CoA Dehydrogenase, subunit A, domain 2"/>
    <property type="match status" value="1"/>
</dbReference>
<dbReference type="InterPro" id="IPR009075">
    <property type="entry name" value="AcylCo_DH/oxidase_C"/>
</dbReference>
<keyword evidence="3" id="KW-0285">Flavoprotein</keyword>
<comment type="similarity">
    <text evidence="2">Belongs to the acyl-CoA dehydrogenase family.</text>
</comment>